<organism evidence="1 2">
    <name type="scientific">Colletotrichum scovillei</name>
    <dbReference type="NCBI Taxonomy" id="1209932"/>
    <lineage>
        <taxon>Eukaryota</taxon>
        <taxon>Fungi</taxon>
        <taxon>Dikarya</taxon>
        <taxon>Ascomycota</taxon>
        <taxon>Pezizomycotina</taxon>
        <taxon>Sordariomycetes</taxon>
        <taxon>Hypocreomycetidae</taxon>
        <taxon>Glomerellales</taxon>
        <taxon>Glomerellaceae</taxon>
        <taxon>Colletotrichum</taxon>
        <taxon>Colletotrichum acutatum species complex</taxon>
    </lineage>
</organism>
<sequence>ADLPKVFADPKNYTRLTEGLPDLITITSVSGSLCLNLPLMHSTEDR</sequence>
<protein>
    <submittedName>
        <fullName evidence="1">Uncharacterized protein</fullName>
    </submittedName>
</protein>
<dbReference type="EMBL" id="JAESDN010000011">
    <property type="protein sequence ID" value="KAG7043786.1"/>
    <property type="molecule type" value="Genomic_DNA"/>
</dbReference>
<dbReference type="Proteomes" id="UP000699042">
    <property type="component" value="Unassembled WGS sequence"/>
</dbReference>
<gene>
    <name evidence="1" type="ORF">JMJ77_011608</name>
</gene>
<reference evidence="1" key="1">
    <citation type="submission" date="2021-05" db="EMBL/GenBank/DDBJ databases">
        <title>Comparative genomics of three Colletotrichum scovillei strains and genetic complementation revealed genes involved fungal growth and virulence on chili pepper.</title>
        <authorList>
            <person name="Hsieh D.-K."/>
            <person name="Chuang S.-C."/>
            <person name="Chen C.-Y."/>
            <person name="Chao Y.-T."/>
            <person name="Lu M.-Y.J."/>
            <person name="Lee M.-H."/>
            <person name="Shih M.-C."/>
        </authorList>
    </citation>
    <scope>NUCLEOTIDE SEQUENCE</scope>
    <source>
        <strain evidence="1">Coll-153</strain>
    </source>
</reference>
<comment type="caution">
    <text evidence="1">The sequence shown here is derived from an EMBL/GenBank/DDBJ whole genome shotgun (WGS) entry which is preliminary data.</text>
</comment>
<keyword evidence="2" id="KW-1185">Reference proteome</keyword>
<feature type="non-terminal residue" evidence="1">
    <location>
        <position position="46"/>
    </location>
</feature>
<evidence type="ECO:0000313" key="1">
    <source>
        <dbReference type="EMBL" id="KAG7043786.1"/>
    </source>
</evidence>
<name>A0A9P7QXG4_9PEZI</name>
<proteinExistence type="predicted"/>
<accession>A0A9P7QXG4</accession>
<feature type="non-terminal residue" evidence="1">
    <location>
        <position position="1"/>
    </location>
</feature>
<evidence type="ECO:0000313" key="2">
    <source>
        <dbReference type="Proteomes" id="UP000699042"/>
    </source>
</evidence>
<dbReference type="AlphaFoldDB" id="A0A9P7QXG4"/>